<keyword evidence="1" id="KW-0732">Signal</keyword>
<evidence type="ECO:0000313" key="3">
    <source>
        <dbReference type="Proteomes" id="UP000305654"/>
    </source>
</evidence>
<evidence type="ECO:0000256" key="1">
    <source>
        <dbReference type="SAM" id="SignalP"/>
    </source>
</evidence>
<dbReference type="RefSeq" id="WP_138325118.1">
    <property type="nucleotide sequence ID" value="NZ_VCDI01000002.1"/>
</dbReference>
<gene>
    <name evidence="2" type="ORF">FE263_06295</name>
</gene>
<organism evidence="2 3">
    <name type="scientific">Lichenicoccus roseus</name>
    <dbReference type="NCBI Taxonomy" id="2683649"/>
    <lineage>
        <taxon>Bacteria</taxon>
        <taxon>Pseudomonadati</taxon>
        <taxon>Pseudomonadota</taxon>
        <taxon>Alphaproteobacteria</taxon>
        <taxon>Acetobacterales</taxon>
        <taxon>Acetobacteraceae</taxon>
        <taxon>Lichenicoccus</taxon>
    </lineage>
</organism>
<proteinExistence type="predicted"/>
<dbReference type="OrthoDB" id="193535at2"/>
<evidence type="ECO:0000313" key="2">
    <source>
        <dbReference type="EMBL" id="TLU73045.1"/>
    </source>
</evidence>
<feature type="signal peptide" evidence="1">
    <location>
        <begin position="1"/>
        <end position="24"/>
    </location>
</feature>
<dbReference type="PANTHER" id="PTHR35567:SF1">
    <property type="entry name" value="CONSERVED FUNGAL PROTEIN (AFU_ORTHOLOGUE AFUA_1G14230)"/>
    <property type="match status" value="1"/>
</dbReference>
<dbReference type="Pfam" id="PF11937">
    <property type="entry name" value="DUF3455"/>
    <property type="match status" value="1"/>
</dbReference>
<dbReference type="EMBL" id="VCDI01000002">
    <property type="protein sequence ID" value="TLU73045.1"/>
    <property type="molecule type" value="Genomic_DNA"/>
</dbReference>
<reference evidence="2 3" key="1">
    <citation type="submission" date="2019-05" db="EMBL/GenBank/DDBJ databases">
        <authorList>
            <person name="Pankratov T."/>
            <person name="Grouzdev D."/>
        </authorList>
    </citation>
    <scope>NUCLEOTIDE SEQUENCE [LARGE SCALE GENOMIC DNA]</scope>
    <source>
        <strain evidence="2 3">KEBCLARHB70R</strain>
    </source>
</reference>
<name>A0A5R9J601_9PROT</name>
<feature type="chain" id="PRO_5024398390" evidence="1">
    <location>
        <begin position="25"/>
        <end position="157"/>
    </location>
</feature>
<dbReference type="AlphaFoldDB" id="A0A5R9J601"/>
<dbReference type="InterPro" id="IPR021851">
    <property type="entry name" value="DUF3455"/>
</dbReference>
<sequence>MVSARLAVLGIPMALAAGAVPAHGSGVMALQGRGVQIYVCQGSPEAHAWKLVGPEATLTDAAGRPAGRHYAGPAWQASDGSTVIGAVVASARPDGAIPWLVLRATSHAGNGMFAGVTFVTRSQTAGGLPPSGGCDAAHAGMRARSPYSATYSFFGTP</sequence>
<protein>
    <submittedName>
        <fullName evidence="2">DUF3455 domain-containing protein</fullName>
    </submittedName>
</protein>
<comment type="caution">
    <text evidence="2">The sequence shown here is derived from an EMBL/GenBank/DDBJ whole genome shotgun (WGS) entry which is preliminary data.</text>
</comment>
<keyword evidence="3" id="KW-1185">Reference proteome</keyword>
<dbReference type="PANTHER" id="PTHR35567">
    <property type="entry name" value="MALATE DEHYDROGENASE (AFU_ORTHOLOGUE AFUA_2G13800)"/>
    <property type="match status" value="1"/>
</dbReference>
<dbReference type="Proteomes" id="UP000305654">
    <property type="component" value="Unassembled WGS sequence"/>
</dbReference>
<accession>A0A5R9J601</accession>